<accession>A0AA36DP21</accession>
<gene>
    <name evidence="1" type="ORF">CYNAS_LOCUS3091</name>
</gene>
<evidence type="ECO:0000313" key="2">
    <source>
        <dbReference type="Proteomes" id="UP001176961"/>
    </source>
</evidence>
<dbReference type="EMBL" id="CATQJL010000001">
    <property type="protein sequence ID" value="CAJ0591108.1"/>
    <property type="molecule type" value="Genomic_DNA"/>
</dbReference>
<comment type="caution">
    <text evidence="1">The sequence shown here is derived from an EMBL/GenBank/DDBJ whole genome shotgun (WGS) entry which is preliminary data.</text>
</comment>
<sequence>MPGFERTACLIGSTSNTDIKCRLRASRNLSRRHASVRFHVRAAVQMSLLIYLAYLHCIIKKTDTAFNTQ</sequence>
<proteinExistence type="predicted"/>
<name>A0AA36DP21_CYLNA</name>
<evidence type="ECO:0000313" key="1">
    <source>
        <dbReference type="EMBL" id="CAJ0591108.1"/>
    </source>
</evidence>
<keyword evidence="2" id="KW-1185">Reference proteome</keyword>
<organism evidence="1 2">
    <name type="scientific">Cylicocyclus nassatus</name>
    <name type="common">Nematode worm</name>
    <dbReference type="NCBI Taxonomy" id="53992"/>
    <lineage>
        <taxon>Eukaryota</taxon>
        <taxon>Metazoa</taxon>
        <taxon>Ecdysozoa</taxon>
        <taxon>Nematoda</taxon>
        <taxon>Chromadorea</taxon>
        <taxon>Rhabditida</taxon>
        <taxon>Rhabditina</taxon>
        <taxon>Rhabditomorpha</taxon>
        <taxon>Strongyloidea</taxon>
        <taxon>Strongylidae</taxon>
        <taxon>Cylicocyclus</taxon>
    </lineage>
</organism>
<dbReference type="Proteomes" id="UP001176961">
    <property type="component" value="Unassembled WGS sequence"/>
</dbReference>
<dbReference type="AlphaFoldDB" id="A0AA36DP21"/>
<protein>
    <submittedName>
        <fullName evidence="1">Uncharacterized protein</fullName>
    </submittedName>
</protein>
<reference evidence="1" key="1">
    <citation type="submission" date="2023-07" db="EMBL/GenBank/DDBJ databases">
        <authorList>
            <consortium name="CYATHOMIX"/>
        </authorList>
    </citation>
    <scope>NUCLEOTIDE SEQUENCE</scope>
    <source>
        <strain evidence="1">N/A</strain>
    </source>
</reference>